<dbReference type="Proteomes" id="UP001259832">
    <property type="component" value="Unassembled WGS sequence"/>
</dbReference>
<feature type="compositionally biased region" description="Basic and acidic residues" evidence="1">
    <location>
        <begin position="32"/>
        <end position="43"/>
    </location>
</feature>
<feature type="region of interest" description="Disordered" evidence="1">
    <location>
        <begin position="1"/>
        <end position="47"/>
    </location>
</feature>
<evidence type="ECO:0000256" key="1">
    <source>
        <dbReference type="SAM" id="MobiDB-lite"/>
    </source>
</evidence>
<proteinExistence type="predicted"/>
<name>A0AAD9GSM6_9STRA</name>
<sequence length="98" mass="10812">MRTSIPTGDVDALRTKQKKGATDFSAASSTAERYHSTTKRSKDIPTGAAHVPLQDDRLAIDDGPSQLVDECLITYWLGYEGQKKDKKGKFNSSVDHRT</sequence>
<evidence type="ECO:0000313" key="2">
    <source>
        <dbReference type="EMBL" id="KAK1944339.1"/>
    </source>
</evidence>
<protein>
    <submittedName>
        <fullName evidence="2">Uncharacterized protein</fullName>
    </submittedName>
</protein>
<evidence type="ECO:0000313" key="3">
    <source>
        <dbReference type="Proteomes" id="UP001259832"/>
    </source>
</evidence>
<gene>
    <name evidence="2" type="ORF">P3T76_004251</name>
</gene>
<accession>A0AAD9GSM6</accession>
<dbReference type="EMBL" id="JASMQC010000006">
    <property type="protein sequence ID" value="KAK1944339.1"/>
    <property type="molecule type" value="Genomic_DNA"/>
</dbReference>
<comment type="caution">
    <text evidence="2">The sequence shown here is derived from an EMBL/GenBank/DDBJ whole genome shotgun (WGS) entry which is preliminary data.</text>
</comment>
<reference evidence="2" key="1">
    <citation type="submission" date="2023-08" db="EMBL/GenBank/DDBJ databases">
        <title>Reference Genome Resource for the Citrus Pathogen Phytophthora citrophthora.</title>
        <authorList>
            <person name="Moller H."/>
            <person name="Coetzee B."/>
            <person name="Rose L.J."/>
            <person name="Van Niekerk J.M."/>
        </authorList>
    </citation>
    <scope>NUCLEOTIDE SEQUENCE</scope>
    <source>
        <strain evidence="2">STE-U-9442</strain>
    </source>
</reference>
<dbReference type="AlphaFoldDB" id="A0AAD9GSM6"/>
<keyword evidence="3" id="KW-1185">Reference proteome</keyword>
<organism evidence="2 3">
    <name type="scientific">Phytophthora citrophthora</name>
    <dbReference type="NCBI Taxonomy" id="4793"/>
    <lineage>
        <taxon>Eukaryota</taxon>
        <taxon>Sar</taxon>
        <taxon>Stramenopiles</taxon>
        <taxon>Oomycota</taxon>
        <taxon>Peronosporomycetes</taxon>
        <taxon>Peronosporales</taxon>
        <taxon>Peronosporaceae</taxon>
        <taxon>Phytophthora</taxon>
    </lineage>
</organism>